<comment type="caution">
    <text evidence="1">The sequence shown here is derived from an EMBL/GenBank/DDBJ whole genome shotgun (WGS) entry which is preliminary data.</text>
</comment>
<evidence type="ECO:0000313" key="1">
    <source>
        <dbReference type="EMBL" id="KAJ8626826.1"/>
    </source>
</evidence>
<keyword evidence="2" id="KW-1185">Reference proteome</keyword>
<dbReference type="Proteomes" id="UP001234297">
    <property type="component" value="Chromosome 6"/>
</dbReference>
<reference evidence="1 2" key="1">
    <citation type="journal article" date="2022" name="Hortic Res">
        <title>A haplotype resolved chromosomal level avocado genome allows analysis of novel avocado genes.</title>
        <authorList>
            <person name="Nath O."/>
            <person name="Fletcher S.J."/>
            <person name="Hayward A."/>
            <person name="Shaw L.M."/>
            <person name="Masouleh A.K."/>
            <person name="Furtado A."/>
            <person name="Henry R.J."/>
            <person name="Mitter N."/>
        </authorList>
    </citation>
    <scope>NUCLEOTIDE SEQUENCE [LARGE SCALE GENOMIC DNA]</scope>
    <source>
        <strain evidence="2">cv. Hass</strain>
    </source>
</reference>
<proteinExistence type="predicted"/>
<accession>A0ACC2L0Z5</accession>
<sequence>MEKRAAACGSRKRVICDRHKRSQTPLTYPPPPKPTFTFPIFPSRALSSHALPCPATLANLRRSQPKPETTPVPSLSLSISLSLFPPVFLSPSTPPIEDSFSLTAAAARSLSPHSQSKY</sequence>
<evidence type="ECO:0000313" key="2">
    <source>
        <dbReference type="Proteomes" id="UP001234297"/>
    </source>
</evidence>
<dbReference type="EMBL" id="CM056814">
    <property type="protein sequence ID" value="KAJ8626826.1"/>
    <property type="molecule type" value="Genomic_DNA"/>
</dbReference>
<gene>
    <name evidence="1" type="ORF">MRB53_020133</name>
</gene>
<name>A0ACC2L0Z5_PERAE</name>
<protein>
    <submittedName>
        <fullName evidence="1">Uncharacterized protein</fullName>
    </submittedName>
</protein>
<organism evidence="1 2">
    <name type="scientific">Persea americana</name>
    <name type="common">Avocado</name>
    <dbReference type="NCBI Taxonomy" id="3435"/>
    <lineage>
        <taxon>Eukaryota</taxon>
        <taxon>Viridiplantae</taxon>
        <taxon>Streptophyta</taxon>
        <taxon>Embryophyta</taxon>
        <taxon>Tracheophyta</taxon>
        <taxon>Spermatophyta</taxon>
        <taxon>Magnoliopsida</taxon>
        <taxon>Magnoliidae</taxon>
        <taxon>Laurales</taxon>
        <taxon>Lauraceae</taxon>
        <taxon>Persea</taxon>
    </lineage>
</organism>